<evidence type="ECO:0000256" key="5">
    <source>
        <dbReference type="ARBA" id="ARBA00023136"/>
    </source>
</evidence>
<comment type="subcellular location">
    <subcellularLocation>
        <location evidence="1">Membrane</location>
        <topology evidence="1">Multi-pass membrane protein</topology>
    </subcellularLocation>
</comment>
<dbReference type="CDD" id="cd14475">
    <property type="entry name" value="SPX_SYG1_like"/>
    <property type="match status" value="1"/>
</dbReference>
<evidence type="ECO:0000256" key="4">
    <source>
        <dbReference type="ARBA" id="ARBA00022989"/>
    </source>
</evidence>
<keyword evidence="11" id="KW-1185">Reference proteome</keyword>
<evidence type="ECO:0000259" key="8">
    <source>
        <dbReference type="PROSITE" id="PS51380"/>
    </source>
</evidence>
<dbReference type="AlphaFoldDB" id="A0A8J2T383"/>
<feature type="domain" description="EXS" evidence="8">
    <location>
        <begin position="563"/>
        <end position="769"/>
    </location>
</feature>
<feature type="transmembrane region" description="Helical" evidence="7">
    <location>
        <begin position="455"/>
        <end position="476"/>
    </location>
</feature>
<feature type="transmembrane region" description="Helical" evidence="7">
    <location>
        <begin position="399"/>
        <end position="419"/>
    </location>
</feature>
<dbReference type="Pfam" id="PF03124">
    <property type="entry name" value="EXS"/>
    <property type="match status" value="1"/>
</dbReference>
<organism evidence="10 11">
    <name type="scientific">Zygosaccharomyces bailii (strain CLIB 213 / ATCC 58445 / CBS 680 / BCRC 21525 / NBRC 1098 / NCYC 1416 / NRRL Y-2227)</name>
    <dbReference type="NCBI Taxonomy" id="1333698"/>
    <lineage>
        <taxon>Eukaryota</taxon>
        <taxon>Fungi</taxon>
        <taxon>Dikarya</taxon>
        <taxon>Ascomycota</taxon>
        <taxon>Saccharomycotina</taxon>
        <taxon>Saccharomycetes</taxon>
        <taxon>Saccharomycetales</taxon>
        <taxon>Saccharomycetaceae</taxon>
        <taxon>Zygosaccharomyces</taxon>
    </lineage>
</organism>
<dbReference type="Pfam" id="PF03105">
    <property type="entry name" value="SPX"/>
    <property type="match status" value="1"/>
</dbReference>
<dbReference type="GO" id="GO:0006817">
    <property type="term" value="P:phosphate ion transport"/>
    <property type="evidence" value="ECO:0007669"/>
    <property type="project" value="TreeGrafter"/>
</dbReference>
<keyword evidence="4 7" id="KW-1133">Transmembrane helix</keyword>
<feature type="transmembrane region" description="Helical" evidence="7">
    <location>
        <begin position="604"/>
        <end position="622"/>
    </location>
</feature>
<dbReference type="PROSITE" id="PS51382">
    <property type="entry name" value="SPX"/>
    <property type="match status" value="1"/>
</dbReference>
<feature type="transmembrane region" description="Helical" evidence="7">
    <location>
        <begin position="629"/>
        <end position="648"/>
    </location>
</feature>
<evidence type="ECO:0000313" key="10">
    <source>
        <dbReference type="EMBL" id="CDF88066.1"/>
    </source>
</evidence>
<protein>
    <submittedName>
        <fullName evidence="10">BN860_01508g1_1</fullName>
    </submittedName>
</protein>
<evidence type="ECO:0000313" key="11">
    <source>
        <dbReference type="Proteomes" id="UP000019375"/>
    </source>
</evidence>
<feature type="transmembrane region" description="Helical" evidence="7">
    <location>
        <begin position="686"/>
        <end position="708"/>
    </location>
</feature>
<dbReference type="InterPro" id="IPR004331">
    <property type="entry name" value="SPX_dom"/>
</dbReference>
<evidence type="ECO:0000256" key="7">
    <source>
        <dbReference type="SAM" id="Phobius"/>
    </source>
</evidence>
<feature type="compositionally biased region" description="Acidic residues" evidence="6">
    <location>
        <begin position="833"/>
        <end position="843"/>
    </location>
</feature>
<keyword evidence="3 7" id="KW-0812">Transmembrane</keyword>
<evidence type="ECO:0000256" key="3">
    <source>
        <dbReference type="ARBA" id="ARBA00022692"/>
    </source>
</evidence>
<feature type="transmembrane region" description="Helical" evidence="7">
    <location>
        <begin position="482"/>
        <end position="500"/>
    </location>
</feature>
<dbReference type="InterPro" id="IPR004342">
    <property type="entry name" value="EXS_C"/>
</dbReference>
<feature type="compositionally biased region" description="Polar residues" evidence="6">
    <location>
        <begin position="823"/>
        <end position="832"/>
    </location>
</feature>
<sequence length="843" mass="97720">MKFGDHLNESAVPEWRNKYIDYKFGKKKLKECKKVLDLESKPWERELSTSSNLSYLSHQSLRSRSGNPSKNYSLLQRQCIKAFLQNWLIETELKKANDFYLWLLEQSKKTFLVLQQQLSIYSLQRDHEAHLLQRLPSPFGVTPKKYGSIGGLGQSTSAVKTYFEKWKHLIDKHGLWPSWPKGLTNVWNNLEKNHRGRETFNRACLPVTAAQAEKLLGEALIDFYNYLQLVKTFRDLNVTAFRKMIKKFDKICKTEELASMMQFAKNNYPLFKHVDINVALMTQRMQKTTSAQATGKVKLTDENEDPIIFWETQVTEWYTKDLVSSNSAQKRHNKRLKKLSVQYTLNEQMIHRNNRAIVQMFFSGIGIGISATLITYTLYLSFFYRHDFTLHKILFPLWGGWYLILMLATLFQLDCFIWHRIGINYRFIMLGEFHSKNGTQLFNNDFATSAISLQLYFLTFFVVSCAICAVISFHWASLSPCGFIYLGIVLFLFVCPNGLIPYWNKVAGTRKWLIVTLFRLIFSGFYPVEFGDFFIGDIVSSLTYSMSDIATFFCVYSSTPNSQCGSSHSKAVGIMACLPSYWRFMQCLRRFSDSGDWFPHLLNAGKYMLGIIYYGLLCAYRLSGSHVRGPFIVFAALYAFFAAAWDLVMDWSLFQTTHQNWMLREDLYLAGKRNWKTGRYSLRGKLIYYLAMIWDVAIRFQWIVYAVAPKTMQQSAKTSFILALTEAGRRFVWIIFRVENEHVANVHLFKVNGELPLPYPVYEGEETPDPIKSDTISLSHLAMSLKEPIAAYHSMLRRRTGTFDSLSKSIPWAHASDFERPPTFTSDQNVQDTDSESEMESVT</sequence>
<accession>A0A8J2T383</accession>
<comment type="similarity">
    <text evidence="2">Belongs to the SYG1 (TC 2.A.94) family.</text>
</comment>
<feature type="region of interest" description="Disordered" evidence="6">
    <location>
        <begin position="818"/>
        <end position="843"/>
    </location>
</feature>
<dbReference type="GO" id="GO:0005886">
    <property type="term" value="C:plasma membrane"/>
    <property type="evidence" value="ECO:0007669"/>
    <property type="project" value="TreeGrafter"/>
</dbReference>
<name>A0A8J2T383_ZYGB2</name>
<feature type="transmembrane region" description="Helical" evidence="7">
    <location>
        <begin position="356"/>
        <end position="379"/>
    </location>
</feature>
<gene>
    <name evidence="10" type="ORF">BN860_01508g</name>
</gene>
<dbReference type="PANTHER" id="PTHR10783:SF103">
    <property type="entry name" value="SOLUTE CARRIER FAMILY 53 MEMBER 1"/>
    <property type="match status" value="1"/>
</dbReference>
<dbReference type="GO" id="GO:0016036">
    <property type="term" value="P:cellular response to phosphate starvation"/>
    <property type="evidence" value="ECO:0007669"/>
    <property type="project" value="TreeGrafter"/>
</dbReference>
<proteinExistence type="inferred from homology"/>
<dbReference type="PANTHER" id="PTHR10783">
    <property type="entry name" value="XENOTROPIC AND POLYTROPIC RETROVIRUS RECEPTOR 1-RELATED"/>
    <property type="match status" value="1"/>
</dbReference>
<reference evidence="11" key="1">
    <citation type="journal article" date="2013" name="Genome Announc.">
        <title>Genome sequence of the food spoilage yeast Zygosaccharomyces bailii CLIB 213(T).</title>
        <authorList>
            <person name="Galeote V."/>
            <person name="Bigey F."/>
            <person name="Devillers H."/>
            <person name="Neuveglise C."/>
            <person name="Dequin S."/>
        </authorList>
    </citation>
    <scope>NUCLEOTIDE SEQUENCE [LARGE SCALE GENOMIC DNA]</scope>
    <source>
        <strain evidence="11">CLIB 213 / ATCC 58445 / CBS 680 / CCRC 21525 / NBRC 1098 / NCYC 1416 / NRRL Y-2227</strain>
    </source>
</reference>
<dbReference type="EMBL" id="HG316455">
    <property type="protein sequence ID" value="CDF88066.1"/>
    <property type="molecule type" value="Genomic_DNA"/>
</dbReference>
<dbReference type="GO" id="GO:0000822">
    <property type="term" value="F:inositol hexakisphosphate binding"/>
    <property type="evidence" value="ECO:0007669"/>
    <property type="project" value="TreeGrafter"/>
</dbReference>
<evidence type="ECO:0000256" key="2">
    <source>
        <dbReference type="ARBA" id="ARBA00009665"/>
    </source>
</evidence>
<keyword evidence="5 7" id="KW-0472">Membrane</keyword>
<evidence type="ECO:0000256" key="1">
    <source>
        <dbReference type="ARBA" id="ARBA00004141"/>
    </source>
</evidence>
<evidence type="ECO:0000256" key="6">
    <source>
        <dbReference type="SAM" id="MobiDB-lite"/>
    </source>
</evidence>
<dbReference type="OrthoDB" id="9970435at2759"/>
<feature type="domain" description="SPX" evidence="9">
    <location>
        <begin position="1"/>
        <end position="262"/>
    </location>
</feature>
<dbReference type="Proteomes" id="UP000019375">
    <property type="component" value="Unassembled WGS sequence"/>
</dbReference>
<feature type="transmembrane region" description="Helical" evidence="7">
    <location>
        <begin position="512"/>
        <end position="528"/>
    </location>
</feature>
<dbReference type="GO" id="GO:0005794">
    <property type="term" value="C:Golgi apparatus"/>
    <property type="evidence" value="ECO:0007669"/>
    <property type="project" value="TreeGrafter"/>
</dbReference>
<evidence type="ECO:0000259" key="9">
    <source>
        <dbReference type="PROSITE" id="PS51382"/>
    </source>
</evidence>
<dbReference type="PROSITE" id="PS51380">
    <property type="entry name" value="EXS"/>
    <property type="match status" value="1"/>
</dbReference>